<feature type="coiled-coil region" evidence="1">
    <location>
        <begin position="1410"/>
        <end position="1439"/>
    </location>
</feature>
<dbReference type="PANTHER" id="PTHR36251:SF2">
    <property type="entry name" value="GIFSY-2 PROPHAGE HOST SPECIFICITY PROTEIN J, PHAGE LAMBDA"/>
    <property type="match status" value="1"/>
</dbReference>
<evidence type="ECO:0000256" key="1">
    <source>
        <dbReference type="SAM" id="Coils"/>
    </source>
</evidence>
<dbReference type="EMBL" id="APPE01000065">
    <property type="protein sequence ID" value="ENU98468.1"/>
    <property type="molecule type" value="Genomic_DNA"/>
</dbReference>
<feature type="domain" description="Fibronectin type-III" evidence="3">
    <location>
        <begin position="720"/>
        <end position="816"/>
    </location>
</feature>
<dbReference type="InterPro" id="IPR013783">
    <property type="entry name" value="Ig-like_fold"/>
</dbReference>
<name>N8WNJ3_9GAMM</name>
<dbReference type="Pfam" id="PF13550">
    <property type="entry name" value="Phage-tail_3"/>
    <property type="match status" value="1"/>
</dbReference>
<dbReference type="eggNOG" id="COG0845">
    <property type="taxonomic scope" value="Bacteria"/>
</dbReference>
<keyword evidence="5" id="KW-1185">Reference proteome</keyword>
<dbReference type="InterPro" id="IPR053171">
    <property type="entry name" value="Viral_Tip_Attach_Protein"/>
</dbReference>
<dbReference type="Gene3D" id="2.60.40.10">
    <property type="entry name" value="Immunoglobulins"/>
    <property type="match status" value="1"/>
</dbReference>
<keyword evidence="1" id="KW-0175">Coiled coil</keyword>
<evidence type="ECO:0000256" key="2">
    <source>
        <dbReference type="SAM" id="MobiDB-lite"/>
    </source>
</evidence>
<dbReference type="RefSeq" id="WP_004784334.1">
    <property type="nucleotide sequence ID" value="NZ_KB849404.1"/>
</dbReference>
<accession>N8WNJ3</accession>
<dbReference type="InterPro" id="IPR032876">
    <property type="entry name" value="J_dom"/>
</dbReference>
<evidence type="ECO:0000259" key="3">
    <source>
        <dbReference type="PROSITE" id="PS50853"/>
    </source>
</evidence>
<dbReference type="InterPro" id="IPR003961">
    <property type="entry name" value="FN3_dom"/>
</dbReference>
<dbReference type="HOGENOM" id="CLU_000143_3_1_6"/>
<dbReference type="PROSITE" id="PS50853">
    <property type="entry name" value="FN3"/>
    <property type="match status" value="1"/>
</dbReference>
<sequence length="1814" mass="194107">MNAVIKGAKAGQGKPRQPVIAPDSAQSKTYIKILYGLSEGEVEGLANGLQSVYLEETPLKNPAGGWNFEGVQADFRHGTNDQTHIEGFPDISSETAINVELKSESPWVRSLTNTDLDAIRLRFKWGPLREQNAKNGDVKGITIQYAIDLQTDGGTWAEVLNTQIADKTSANYERSHRIDLPKADIGWTIRVRRITPNSTSEYISDKMYVDALTEVIDLKLSYPNTALLGLQYDAETFSNVAKVAVDLKGIKLQVPSNYDPVARTYAGMWDGTFKRAYTNNPAWIYYDICTAKRYALGDRLTSTMLDKWSLYRLAQYCDQMVDDGKGGKEPRFTCNVYLQSTEDAYVILSKLAGVFRAISYWDGNSIVCDADIPQDTYFTYTRANVIDGLFEYTGTRARDRHTVAKVAWDNPANHYKTEYVYVRDEAAIAKLGVRIAEIDAWGCTSEGQAQRAGLWALKSEQLETRTVSFKVGLDGYIPQPGRVIEIADELFAGRANGGRISKVSANLRTITLDRDDVVCRAGDRLVVNGEDGKAQARIVSSVSGRNITVTMAFDSAAAENVWAVDAQDLKTMKFRVMSITQDDKHQFSITGLQYESAKYDAIDFGAFIDERPISIINPTIQVPVESVSISSESMVQQGLSIETMVISWPQAQGATKYQVEWRKDDGSWIKLPITGSNSVEVQGIYSGNYEARVTAISAFDVASLPTYSMLTALSGKQGLPPALANISATGILFGYRLNWNFPAVGALDTAYTEIEISSTSNGANAAQLGLFAYPTDTHVIQGMQPNLTRWFRGRLIDRIGNIGPWSARVSATTSADASAVLDILSGKITESQLHQNLQTKIDKIDTIAGLDGDIGNLIDNISAVQIQADQISDELGLERQQRVAAIQDLDDGLTQEVLDRKNGETAIYGYVNTYKLSNDKALASFQDSLNVALTDSSLAIEKTQALDGRVQVAEDEAGNALFNSASALQKANIAIDDTKALSSLVTEVKAVAEQSADTADTAAAGAASALEKATASATKSDANANKIEEITAELGTKASTGALTQTNASIAEVDDKVKANTTRLDGVYAQVNPDMIGSTEGLIGSTAGNVGTWTLQSAVIENDMALSQRIDTTVAEISNAKALVQTEAYARAQEDEALSSRINTLKVDVDGNKAAIVTLEIARADDNEAFAGRFDTLQASTKTAKDTADQAVRDAQSKSAAAESAAKSYADAKAKAEADAAIAAASNDATSKANAAESAAKAAAALDAKNKADAALAAAKLDATEKANAATAVANAAQQAASAAATAAGNKGEVIFGSTTPAADKRLSQNLWIDTTGGLNTPKRWNGSAWVAVTDKAATDAAAAAKAAQDTATEALDKANTATENIATIKLEQGVFADRLDAIGGEIKTIQGYVDGQQTSIEVVSAVGDLNKLKNEIAKARLDEDITKLQGQAAALTSAVNSYDARIAEITSKRTAEQAKADKNQELIDLYTSQIAELNAAKIDANAQKAAISSQVAQITADKAKLNSLVLTESKIKAQHTIKLDSGGVISSYGLAIEESGGTNYSNFVIRANSFALAGPASAGSTPYYPFIFRSTPYTDPNTGTVFPVGAYLKTAFMDYASVDTAHIKQLAVKSAQIDDLAVTRGKIADLAVNTLKIQDEAVTVPVGVTNTTVHSYNGTHETTDETSIQTWADGFGQLIAVSMNRAGGKCRVDGSITLEPCGIYAEQGGTVNSNIFSYCNLILILYRNNLEIKRFYFPANKSGTTSNSYLDFGGIYNIVAYIDGPMSGLCTYSIKAAFGRIPSAPAGVMAKKASTSPIPTFREKNLSILELKK</sequence>
<dbReference type="Proteomes" id="UP000013070">
    <property type="component" value="Unassembled WGS sequence"/>
</dbReference>
<dbReference type="Pfam" id="PF24801">
    <property type="entry name" value="FNIII-A_GpJ"/>
    <property type="match status" value="1"/>
</dbReference>
<dbReference type="PANTHER" id="PTHR36251">
    <property type="entry name" value="FELS-1 PROPHAGE HOST SPECIFICITY PROTEIN-RELATED"/>
    <property type="match status" value="1"/>
</dbReference>
<organism evidence="4 5">
    <name type="scientific">Acinetobacter variabilis</name>
    <dbReference type="NCBI Taxonomy" id="70346"/>
    <lineage>
        <taxon>Bacteria</taxon>
        <taxon>Pseudomonadati</taxon>
        <taxon>Pseudomonadota</taxon>
        <taxon>Gammaproteobacteria</taxon>
        <taxon>Moraxellales</taxon>
        <taxon>Moraxellaceae</taxon>
        <taxon>Acinetobacter</taxon>
    </lineage>
</organism>
<dbReference type="PATRIC" id="fig|1217710.3.peg.2385"/>
<reference evidence="4 5" key="1">
    <citation type="submission" date="2013-02" db="EMBL/GenBank/DDBJ databases">
        <title>The Genome Sequence of Acinetobacter sp. NIPH 899.</title>
        <authorList>
            <consortium name="The Broad Institute Genome Sequencing Platform"/>
            <consortium name="The Broad Institute Genome Sequencing Center for Infectious Disease"/>
            <person name="Cerqueira G."/>
            <person name="Feldgarden M."/>
            <person name="Courvalin P."/>
            <person name="Perichon B."/>
            <person name="Grillot-Courvalin C."/>
            <person name="Clermont D."/>
            <person name="Rocha E."/>
            <person name="Yoon E.-J."/>
            <person name="Nemec A."/>
            <person name="Walker B."/>
            <person name="Young S.K."/>
            <person name="Zeng Q."/>
            <person name="Gargeya S."/>
            <person name="Fitzgerald M."/>
            <person name="Haas B."/>
            <person name="Abouelleil A."/>
            <person name="Alvarado L."/>
            <person name="Arachchi H.M."/>
            <person name="Berlin A.M."/>
            <person name="Chapman S.B."/>
            <person name="Dewar J."/>
            <person name="Goldberg J."/>
            <person name="Griggs A."/>
            <person name="Gujja S."/>
            <person name="Hansen M."/>
            <person name="Howarth C."/>
            <person name="Imamovic A."/>
            <person name="Larimer J."/>
            <person name="McCowan C."/>
            <person name="Murphy C."/>
            <person name="Neiman D."/>
            <person name="Pearson M."/>
            <person name="Priest M."/>
            <person name="Roberts A."/>
            <person name="Saif S."/>
            <person name="Shea T."/>
            <person name="Sisk P."/>
            <person name="Sykes S."/>
            <person name="Wortman J."/>
            <person name="Nusbaum C."/>
            <person name="Birren B."/>
        </authorList>
    </citation>
    <scope>NUCLEOTIDE SEQUENCE [LARGE SCALE GENOMIC DNA]</scope>
    <source>
        <strain evidence="4 5">NIPH 899</strain>
    </source>
</reference>
<proteinExistence type="predicted"/>
<feature type="region of interest" description="Disordered" evidence="2">
    <location>
        <begin position="1"/>
        <end position="20"/>
    </location>
</feature>
<protein>
    <recommendedName>
        <fullName evidence="3">Fibronectin type-III domain-containing protein</fullName>
    </recommendedName>
</protein>
<dbReference type="eggNOG" id="COG4733">
    <property type="taxonomic scope" value="Bacteria"/>
</dbReference>
<evidence type="ECO:0000313" key="4">
    <source>
        <dbReference type="EMBL" id="ENU98468.1"/>
    </source>
</evidence>
<comment type="caution">
    <text evidence="4">The sequence shown here is derived from an EMBL/GenBank/DDBJ whole genome shotgun (WGS) entry which is preliminary data.</text>
</comment>
<gene>
    <name evidence="4" type="ORF">F969_02499</name>
</gene>
<dbReference type="InterPro" id="IPR055385">
    <property type="entry name" value="GpJ_HDII-ins2"/>
</dbReference>
<evidence type="ECO:0000313" key="5">
    <source>
        <dbReference type="Proteomes" id="UP000013070"/>
    </source>
</evidence>